<accession>A0A254TJH4</accession>
<comment type="caution">
    <text evidence="2">The sequence shown here is derived from an EMBL/GenBank/DDBJ whole genome shotgun (WGS) entry which is preliminary data.</text>
</comment>
<keyword evidence="1" id="KW-0472">Membrane</keyword>
<dbReference type="AlphaFoldDB" id="A0A254TJH4"/>
<evidence type="ECO:0000313" key="2">
    <source>
        <dbReference type="EMBL" id="OWW19858.1"/>
    </source>
</evidence>
<sequence>MDFDGLALVAGLGVVLATVFVAALIGVFALLAGAAAVVFFTAGFAIDLPEADLVAADFVFFALSVVFAVFFIAFAMESIPTGLLSCAE</sequence>
<reference evidence="2 3" key="1">
    <citation type="submission" date="2016-02" db="EMBL/GenBank/DDBJ databases">
        <authorList>
            <person name="Wen L."/>
            <person name="He K."/>
            <person name="Yang H."/>
        </authorList>
    </citation>
    <scope>NUCLEOTIDE SEQUENCE [LARGE SCALE GENOMIC DNA]</scope>
    <source>
        <strain evidence="2 3">TSA40</strain>
    </source>
</reference>
<dbReference type="EMBL" id="LSTO01000001">
    <property type="protein sequence ID" value="OWW19858.1"/>
    <property type="molecule type" value="Genomic_DNA"/>
</dbReference>
<name>A0A254TJH4_9BURK</name>
<feature type="transmembrane region" description="Helical" evidence="1">
    <location>
        <begin position="12"/>
        <end position="41"/>
    </location>
</feature>
<evidence type="ECO:0000313" key="3">
    <source>
        <dbReference type="Proteomes" id="UP000197535"/>
    </source>
</evidence>
<proteinExistence type="predicted"/>
<dbReference type="Proteomes" id="UP000197535">
    <property type="component" value="Unassembled WGS sequence"/>
</dbReference>
<gene>
    <name evidence="2" type="ORF">AYR66_10440</name>
</gene>
<protein>
    <submittedName>
        <fullName evidence="2">Uncharacterized protein</fullName>
    </submittedName>
</protein>
<keyword evidence="1" id="KW-1133">Transmembrane helix</keyword>
<feature type="transmembrane region" description="Helical" evidence="1">
    <location>
        <begin position="53"/>
        <end position="75"/>
    </location>
</feature>
<keyword evidence="1" id="KW-0812">Transmembrane</keyword>
<evidence type="ECO:0000256" key="1">
    <source>
        <dbReference type="SAM" id="Phobius"/>
    </source>
</evidence>
<organism evidence="2 3">
    <name type="scientific">Noviherbaspirillum denitrificans</name>
    <dbReference type="NCBI Taxonomy" id="1968433"/>
    <lineage>
        <taxon>Bacteria</taxon>
        <taxon>Pseudomonadati</taxon>
        <taxon>Pseudomonadota</taxon>
        <taxon>Betaproteobacteria</taxon>
        <taxon>Burkholderiales</taxon>
        <taxon>Oxalobacteraceae</taxon>
        <taxon>Noviherbaspirillum</taxon>
    </lineage>
</organism>
<keyword evidence="3" id="KW-1185">Reference proteome</keyword>